<dbReference type="RefSeq" id="WP_168551189.1">
    <property type="nucleotide sequence ID" value="NZ_JAAWWL010000001.1"/>
</dbReference>
<dbReference type="InterPro" id="IPR038081">
    <property type="entry name" value="CalX-like_sf"/>
</dbReference>
<reference evidence="7 8" key="1">
    <citation type="submission" date="2020-04" db="EMBL/GenBank/DDBJ databases">
        <authorList>
            <person name="Yoon J."/>
        </authorList>
    </citation>
    <scope>NUCLEOTIDE SEQUENCE [LARGE SCALE GENOMIC DNA]</scope>
    <source>
        <strain evidence="7 8">DJ-13</strain>
    </source>
</reference>
<keyword evidence="1" id="KW-0732">Signal</keyword>
<evidence type="ECO:0000313" key="7">
    <source>
        <dbReference type="EMBL" id="NKI30986.1"/>
    </source>
</evidence>
<evidence type="ECO:0000256" key="2">
    <source>
        <dbReference type="ARBA" id="ARBA00022737"/>
    </source>
</evidence>
<evidence type="ECO:0000313" key="8">
    <source>
        <dbReference type="Proteomes" id="UP000718451"/>
    </source>
</evidence>
<protein>
    <submittedName>
        <fullName evidence="7">T9SS type A sorting domain-containing protein</fullName>
    </submittedName>
</protein>
<dbReference type="PANTHER" id="PTHR11878">
    <property type="entry name" value="SODIUM/CALCIUM EXCHANGER"/>
    <property type="match status" value="1"/>
</dbReference>
<feature type="non-terminal residue" evidence="7">
    <location>
        <position position="1"/>
    </location>
</feature>
<feature type="domain" description="Secretion system C-terminal sorting" evidence="6">
    <location>
        <begin position="287"/>
        <end position="353"/>
    </location>
</feature>
<dbReference type="InterPro" id="IPR026444">
    <property type="entry name" value="Secre_tail"/>
</dbReference>
<dbReference type="InterPro" id="IPR003644">
    <property type="entry name" value="Calx_beta"/>
</dbReference>
<keyword evidence="2" id="KW-0677">Repeat</keyword>
<organism evidence="7 8">
    <name type="scientific">Croceivirga thetidis</name>
    <dbReference type="NCBI Taxonomy" id="2721623"/>
    <lineage>
        <taxon>Bacteria</taxon>
        <taxon>Pseudomonadati</taxon>
        <taxon>Bacteroidota</taxon>
        <taxon>Flavobacteriia</taxon>
        <taxon>Flavobacteriales</taxon>
        <taxon>Flavobacteriaceae</taxon>
        <taxon>Croceivirga</taxon>
    </lineage>
</organism>
<accession>A0ABX1GPH7</accession>
<dbReference type="InterPro" id="IPR051171">
    <property type="entry name" value="CaCA"/>
</dbReference>
<keyword evidence="4" id="KW-0813">Transport</keyword>
<sequence>TATIAATDADAVENPADPGTFTVTLDQANNSGGDIFVNYTVGGTATEGTDYTTLVGSVTIANGATTGTVSIDPLDDALVEGPETVVLVLTGGTGYAVGIPDNDTVTISDDDTAQENTLPDVNENTFSVTILENSCPNTGNGQIQVVIGTTTEEFELTFNGVAEGTLAQGQSRIFDLLTAGQYLIELAIPDKNWVQEFTLAVEQAELIQAKSILLDEQSQSLRMEVVGSETYSVVVNGSESFYDGFLAEVPALLLIPLEKGRNQVMVKGSKECQGIIEQNVVLDAVVVHPIPSRQWLYIEGLPQDGPIRLRIFDFSGRRILDETSSKRKTTETIDVSKIPSGQYILDVSGDYVQKTLQFIKI</sequence>
<keyword evidence="3" id="KW-0106">Calcium</keyword>
<gene>
    <name evidence="7" type="ORF">HCU67_03460</name>
</gene>
<dbReference type="PANTHER" id="PTHR11878:SF65">
    <property type="entry name" value="NA_CA-EXCHANGE PROTEIN, ISOFORM G"/>
    <property type="match status" value="1"/>
</dbReference>
<comment type="caution">
    <text evidence="7">The sequence shown here is derived from an EMBL/GenBank/DDBJ whole genome shotgun (WGS) entry which is preliminary data.</text>
</comment>
<name>A0ABX1GPH7_9FLAO</name>
<feature type="domain" description="Calx-beta" evidence="5">
    <location>
        <begin position="21"/>
        <end position="111"/>
    </location>
</feature>
<dbReference type="Pfam" id="PF03160">
    <property type="entry name" value="Calx-beta"/>
    <property type="match status" value="1"/>
</dbReference>
<keyword evidence="4" id="KW-0406">Ion transport</keyword>
<dbReference type="Pfam" id="PF18962">
    <property type="entry name" value="Por_Secre_tail"/>
    <property type="match status" value="1"/>
</dbReference>
<dbReference type="SUPFAM" id="SSF141072">
    <property type="entry name" value="CalX-like"/>
    <property type="match status" value="1"/>
</dbReference>
<dbReference type="Proteomes" id="UP000718451">
    <property type="component" value="Unassembled WGS sequence"/>
</dbReference>
<evidence type="ECO:0000259" key="5">
    <source>
        <dbReference type="Pfam" id="PF03160"/>
    </source>
</evidence>
<dbReference type="Gene3D" id="2.60.40.2030">
    <property type="match status" value="1"/>
</dbReference>
<dbReference type="NCBIfam" id="TIGR04183">
    <property type="entry name" value="Por_Secre_tail"/>
    <property type="match status" value="1"/>
</dbReference>
<dbReference type="EMBL" id="JAAWWL010000001">
    <property type="protein sequence ID" value="NKI30986.1"/>
    <property type="molecule type" value="Genomic_DNA"/>
</dbReference>
<keyword evidence="8" id="KW-1185">Reference proteome</keyword>
<evidence type="ECO:0000256" key="1">
    <source>
        <dbReference type="ARBA" id="ARBA00022729"/>
    </source>
</evidence>
<evidence type="ECO:0000256" key="3">
    <source>
        <dbReference type="ARBA" id="ARBA00022837"/>
    </source>
</evidence>
<proteinExistence type="predicted"/>
<evidence type="ECO:0000259" key="6">
    <source>
        <dbReference type="Pfam" id="PF18962"/>
    </source>
</evidence>
<evidence type="ECO:0000256" key="4">
    <source>
        <dbReference type="ARBA" id="ARBA00023065"/>
    </source>
</evidence>